<evidence type="ECO:0000313" key="2">
    <source>
        <dbReference type="Proteomes" id="UP001228581"/>
    </source>
</evidence>
<sequence length="201" mass="23479">MQLFTWFFSFITSMGFSQKQEQSKGSYPSHFLIEDDQGRWVSPGLIPDNFLDNGKTEKLRLQLAQQLELDEKALDFSLASLSVIDPLIRKEKIKPLIDNFHLYLPLLSYFSQVIIRERKGELLLKKSKEYTDLPEQGYPNVRVPTLWVHFADEGEANISRLIGKEFSQMFHYHLTDSAQTILEEGVNRNYIFKDHKTGKKY</sequence>
<name>A0ABT7CYI1_9BACT</name>
<proteinExistence type="predicted"/>
<dbReference type="RefSeq" id="WP_314005566.1">
    <property type="nucleotide sequence ID" value="NZ_JASJOT010000059.1"/>
</dbReference>
<dbReference type="Proteomes" id="UP001228581">
    <property type="component" value="Unassembled WGS sequence"/>
</dbReference>
<dbReference type="EMBL" id="JASJOT010000059">
    <property type="protein sequence ID" value="MDJ1498790.1"/>
    <property type="molecule type" value="Genomic_DNA"/>
</dbReference>
<keyword evidence="2" id="KW-1185">Reference proteome</keyword>
<protein>
    <submittedName>
        <fullName evidence="1">Uncharacterized protein</fullName>
    </submittedName>
</protein>
<comment type="caution">
    <text evidence="1">The sequence shown here is derived from an EMBL/GenBank/DDBJ whole genome shotgun (WGS) entry which is preliminary data.</text>
</comment>
<accession>A0ABT7CYI1</accession>
<gene>
    <name evidence="1" type="ORF">QNI19_38025</name>
</gene>
<organism evidence="1 2">
    <name type="scientific">Xanthocytophaga flava</name>
    <dbReference type="NCBI Taxonomy" id="3048013"/>
    <lineage>
        <taxon>Bacteria</taxon>
        <taxon>Pseudomonadati</taxon>
        <taxon>Bacteroidota</taxon>
        <taxon>Cytophagia</taxon>
        <taxon>Cytophagales</taxon>
        <taxon>Rhodocytophagaceae</taxon>
        <taxon>Xanthocytophaga</taxon>
    </lineage>
</organism>
<reference evidence="1 2" key="1">
    <citation type="submission" date="2023-05" db="EMBL/GenBank/DDBJ databases">
        <authorList>
            <person name="Zhang X."/>
        </authorList>
    </citation>
    <scope>NUCLEOTIDE SEQUENCE [LARGE SCALE GENOMIC DNA]</scope>
    <source>
        <strain evidence="1 2">DM2B3-1</strain>
    </source>
</reference>
<evidence type="ECO:0000313" key="1">
    <source>
        <dbReference type="EMBL" id="MDJ1498790.1"/>
    </source>
</evidence>